<dbReference type="CDD" id="cd06170">
    <property type="entry name" value="LuxR_C_like"/>
    <property type="match status" value="1"/>
</dbReference>
<dbReference type="SUPFAM" id="SSF46894">
    <property type="entry name" value="C-terminal effector domain of the bipartite response regulators"/>
    <property type="match status" value="1"/>
</dbReference>
<sequence>MAAERDHPAAGGRVTPTVLLADDEPLVRTGLRALLEQQGVPVVGEAADGGEVLAAVRRTRPDVVLMDVRMPGVDGIEATRQVLAALADPPKILVVTTFDNDDYVHEALLAGASGFLLKRARKEEIAHAVRTVAAGESLLFPEAIRRLVIGRAAGGKHTRAAKTLTRREAEVLRLIATGLSNQDIAAALVVSLETVKTHVGHIFTKLGAGNRSQAVVIAYEAGVVKPGHLAGQ</sequence>
<dbReference type="PROSITE" id="PS50043">
    <property type="entry name" value="HTH_LUXR_2"/>
    <property type="match status" value="1"/>
</dbReference>
<keyword evidence="4" id="KW-0804">Transcription</keyword>
<dbReference type="InterPro" id="IPR000792">
    <property type="entry name" value="Tscrpt_reg_LuxR_C"/>
</dbReference>
<name>A0A9R0NVB8_AMYMS</name>
<evidence type="ECO:0000313" key="9">
    <source>
        <dbReference type="Proteomes" id="UP000006138"/>
    </source>
</evidence>
<dbReference type="Pfam" id="PF00196">
    <property type="entry name" value="GerE"/>
    <property type="match status" value="1"/>
</dbReference>
<dbReference type="PROSITE" id="PS50110">
    <property type="entry name" value="RESPONSE_REGULATORY"/>
    <property type="match status" value="1"/>
</dbReference>
<dbReference type="KEGG" id="amn:RAM_14075"/>
<dbReference type="InterPro" id="IPR058245">
    <property type="entry name" value="NreC/VraR/RcsB-like_REC"/>
</dbReference>
<dbReference type="InterPro" id="IPR001789">
    <property type="entry name" value="Sig_transdc_resp-reg_receiver"/>
</dbReference>
<dbReference type="Pfam" id="PF00072">
    <property type="entry name" value="Response_reg"/>
    <property type="match status" value="1"/>
</dbReference>
<evidence type="ECO:0000256" key="4">
    <source>
        <dbReference type="ARBA" id="ARBA00023163"/>
    </source>
</evidence>
<dbReference type="Gene3D" id="3.40.50.2300">
    <property type="match status" value="1"/>
</dbReference>
<dbReference type="GO" id="GO:0006355">
    <property type="term" value="P:regulation of DNA-templated transcription"/>
    <property type="evidence" value="ECO:0007669"/>
    <property type="project" value="InterPro"/>
</dbReference>
<feature type="domain" description="HTH luxR-type" evidence="6">
    <location>
        <begin position="157"/>
        <end position="222"/>
    </location>
</feature>
<dbReference type="InterPro" id="IPR011006">
    <property type="entry name" value="CheY-like_superfamily"/>
</dbReference>
<evidence type="ECO:0000256" key="1">
    <source>
        <dbReference type="ARBA" id="ARBA00022553"/>
    </source>
</evidence>
<dbReference type="SUPFAM" id="SSF52172">
    <property type="entry name" value="CheY-like"/>
    <property type="match status" value="1"/>
</dbReference>
<proteinExistence type="predicted"/>
<evidence type="ECO:0000259" key="6">
    <source>
        <dbReference type="PROSITE" id="PS50043"/>
    </source>
</evidence>
<evidence type="ECO:0000256" key="5">
    <source>
        <dbReference type="PROSITE-ProRule" id="PRU00169"/>
    </source>
</evidence>
<keyword evidence="9" id="KW-1185">Reference proteome</keyword>
<dbReference type="SMART" id="SM00421">
    <property type="entry name" value="HTH_LUXR"/>
    <property type="match status" value="1"/>
</dbReference>
<gene>
    <name evidence="8" type="ordered locus">RAM_14075</name>
</gene>
<evidence type="ECO:0000313" key="8">
    <source>
        <dbReference type="EMBL" id="AEK41303.1"/>
    </source>
</evidence>
<dbReference type="InterPro" id="IPR039420">
    <property type="entry name" value="WalR-like"/>
</dbReference>
<dbReference type="InterPro" id="IPR016032">
    <property type="entry name" value="Sig_transdc_resp-reg_C-effctor"/>
</dbReference>
<dbReference type="AlphaFoldDB" id="A0A9R0NVB8"/>
<dbReference type="SMART" id="SM00448">
    <property type="entry name" value="REC"/>
    <property type="match status" value="1"/>
</dbReference>
<keyword evidence="1 5" id="KW-0597">Phosphoprotein</keyword>
<keyword evidence="2" id="KW-0805">Transcription regulation</keyword>
<dbReference type="GO" id="GO:0000160">
    <property type="term" value="P:phosphorelay signal transduction system"/>
    <property type="evidence" value="ECO:0007669"/>
    <property type="project" value="InterPro"/>
</dbReference>
<dbReference type="PANTHER" id="PTHR43214">
    <property type="entry name" value="TWO-COMPONENT RESPONSE REGULATOR"/>
    <property type="match status" value="1"/>
</dbReference>
<organism evidence="8 9">
    <name type="scientific">Amycolatopsis mediterranei (strain S699)</name>
    <name type="common">Nocardia mediterranei</name>
    <dbReference type="NCBI Taxonomy" id="713604"/>
    <lineage>
        <taxon>Bacteria</taxon>
        <taxon>Bacillati</taxon>
        <taxon>Actinomycetota</taxon>
        <taxon>Actinomycetes</taxon>
        <taxon>Pseudonocardiales</taxon>
        <taxon>Pseudonocardiaceae</taxon>
        <taxon>Amycolatopsis</taxon>
    </lineage>
</organism>
<dbReference type="GO" id="GO:0003677">
    <property type="term" value="F:DNA binding"/>
    <property type="evidence" value="ECO:0007669"/>
    <property type="project" value="UniProtKB-KW"/>
</dbReference>
<evidence type="ECO:0000259" key="7">
    <source>
        <dbReference type="PROSITE" id="PS50110"/>
    </source>
</evidence>
<accession>A0A9R0NVB8</accession>
<protein>
    <submittedName>
        <fullName evidence="8">Two-component system response regulator</fullName>
    </submittedName>
</protein>
<evidence type="ECO:0000256" key="2">
    <source>
        <dbReference type="ARBA" id="ARBA00023015"/>
    </source>
</evidence>
<dbReference type="Proteomes" id="UP000006138">
    <property type="component" value="Chromosome"/>
</dbReference>
<dbReference type="PANTHER" id="PTHR43214:SF24">
    <property type="entry name" value="TRANSCRIPTIONAL REGULATORY PROTEIN NARL-RELATED"/>
    <property type="match status" value="1"/>
</dbReference>
<dbReference type="PROSITE" id="PS00622">
    <property type="entry name" value="HTH_LUXR_1"/>
    <property type="match status" value="1"/>
</dbReference>
<reference evidence="8 9" key="1">
    <citation type="journal article" date="2011" name="J. Bacteriol.">
        <title>Whole genome sequence of the rifamycin B-producing strain Amycolatopsis mediterranei S699.</title>
        <authorList>
            <person name="Verma M."/>
            <person name="Kaur J."/>
            <person name="Kumar M."/>
            <person name="Kumari K."/>
            <person name="Saxena A."/>
            <person name="Anand S."/>
            <person name="Nigam A."/>
            <person name="Ravi V."/>
            <person name="Raghuvanshi S."/>
            <person name="Khurana P."/>
            <person name="Tyagi A.K."/>
            <person name="Khurana J.P."/>
            <person name="Lal R."/>
        </authorList>
    </citation>
    <scope>NUCLEOTIDE SEQUENCE [LARGE SCALE GENOMIC DNA]</scope>
    <source>
        <strain evidence="8 9">S699</strain>
    </source>
</reference>
<dbReference type="EMBL" id="CP002896">
    <property type="protein sequence ID" value="AEK41303.1"/>
    <property type="molecule type" value="Genomic_DNA"/>
</dbReference>
<evidence type="ECO:0000256" key="3">
    <source>
        <dbReference type="ARBA" id="ARBA00023125"/>
    </source>
</evidence>
<keyword evidence="3" id="KW-0238">DNA-binding</keyword>
<dbReference type="CDD" id="cd17535">
    <property type="entry name" value="REC_NarL-like"/>
    <property type="match status" value="1"/>
</dbReference>
<feature type="domain" description="Response regulatory" evidence="7">
    <location>
        <begin position="17"/>
        <end position="133"/>
    </location>
</feature>
<dbReference type="PRINTS" id="PR00038">
    <property type="entry name" value="HTHLUXR"/>
</dbReference>
<feature type="modified residue" description="4-aspartylphosphate" evidence="5">
    <location>
        <position position="67"/>
    </location>
</feature>